<protein>
    <recommendedName>
        <fullName evidence="2">Protein kinase domain-containing protein</fullName>
    </recommendedName>
</protein>
<dbReference type="AlphaFoldDB" id="A0A7J7E0Y3"/>
<proteinExistence type="inferred from homology"/>
<dbReference type="InterPro" id="IPR050154">
    <property type="entry name" value="UbiB_kinase"/>
</dbReference>
<feature type="domain" description="Protein kinase" evidence="2">
    <location>
        <begin position="205"/>
        <end position="535"/>
    </location>
</feature>
<evidence type="ECO:0000313" key="3">
    <source>
        <dbReference type="EMBL" id="KAF5752094.1"/>
    </source>
</evidence>
<dbReference type="InterPro" id="IPR000719">
    <property type="entry name" value="Prot_kinase_dom"/>
</dbReference>
<comment type="similarity">
    <text evidence="1">Belongs to the protein kinase superfamily. ADCK protein kinase family.</text>
</comment>
<dbReference type="InterPro" id="IPR004147">
    <property type="entry name" value="ABC1_dom"/>
</dbReference>
<dbReference type="GO" id="GO:0005524">
    <property type="term" value="F:ATP binding"/>
    <property type="evidence" value="ECO:0007669"/>
    <property type="project" value="InterPro"/>
</dbReference>
<accession>A0A7J7E0Y3</accession>
<dbReference type="OrthoDB" id="427480at2759"/>
<dbReference type="PANTHER" id="PTHR10566">
    <property type="entry name" value="CHAPERONE-ACTIVITY OF BC1 COMPLEX CABC1 -RELATED"/>
    <property type="match status" value="1"/>
</dbReference>
<dbReference type="InParanoid" id="A0A7J7E0Y3"/>
<dbReference type="SUPFAM" id="SSF56112">
    <property type="entry name" value="Protein kinase-like (PK-like)"/>
    <property type="match status" value="1"/>
</dbReference>
<evidence type="ECO:0000259" key="2">
    <source>
        <dbReference type="PROSITE" id="PS50011"/>
    </source>
</evidence>
<dbReference type="PANTHER" id="PTHR10566:SF120">
    <property type="entry name" value="PROTEIN ACTIVITY OF BC1 COMPLEX KINASE 3, CHLOROPLASTIC"/>
    <property type="match status" value="1"/>
</dbReference>
<dbReference type="EMBL" id="JAAARO010000001">
    <property type="protein sequence ID" value="KAF5752094.1"/>
    <property type="molecule type" value="Genomic_DNA"/>
</dbReference>
<comment type="caution">
    <text evidence="3">The sequence shown here is derived from an EMBL/GenBank/DDBJ whole genome shotgun (WGS) entry which is preliminary data.</text>
</comment>
<evidence type="ECO:0000256" key="1">
    <source>
        <dbReference type="ARBA" id="ARBA00009670"/>
    </source>
</evidence>
<gene>
    <name evidence="3" type="ORF">HS088_TW01G00001</name>
</gene>
<dbReference type="CDD" id="cd05121">
    <property type="entry name" value="ABC1_ADCK3-like"/>
    <property type="match status" value="1"/>
</dbReference>
<name>A0A7J7E0Y3_TRIWF</name>
<dbReference type="Proteomes" id="UP000593562">
    <property type="component" value="Unassembled WGS sequence"/>
</dbReference>
<dbReference type="InterPro" id="IPR011009">
    <property type="entry name" value="Kinase-like_dom_sf"/>
</dbReference>
<sequence>MTVFATGGHWCLSWPVARPKRGSFQKEGVKLLPNRRLRARAALVEIKPSIRDSSAASQIVDGVDRANDLQAEAKAMARSSNAPVYIPDMLAAKYSVQPITVLKRSVDILVSLGSFGLKLLLDQRNGVLDQKRRLRAVELRQEFTRLGPTFVKLGQALSTRPDICPPEYLEELSELQDALPTFPDAEAFSCIERELGLPLDSIYSSISPSPIAAASLGQVYKAQLRYSRQVVAVKVQRPGIEEAIGLDFYLIRGLGFLINNYVDIITTDVVALLDEFARRVYQELNYVQEGQNARRFKKLYADKEDVFVPDIFWDYTSAKVLTMEWVDGLKLNEQDAIESQGLKVLDLVNTGIQCSLRQLLEYGYFHADPHPGNLLATPEGKLAFLDFGMMSETPEEARFAIIGHVVHMVNRDYEAMARDYYALDFLSPDVDVSPIVPALRNFFDDALNSTVSELNFKTIVDGLGAVLYRYPFNVPAYYALILRSLTVLEGLALYADPNFKVLAASYPYFAKRLLTDPNPYLRDALVELLFKDGKFRWNRLENLLVQGKKDRDFSANDALQPVLKLLLGPDGEELRTLVIKEAIRVTEAVVVTTVVDTYNFIPELMRTLIFSANATGPLMMGDTELQSMIELREQVYRIWGLLQSSENFDPLLLQPVLQVLQQPEARSLGGRVIGGITQRLAARLLQQVLRTPATGSTAS</sequence>
<dbReference type="GO" id="GO:0004672">
    <property type="term" value="F:protein kinase activity"/>
    <property type="evidence" value="ECO:0007669"/>
    <property type="project" value="InterPro"/>
</dbReference>
<reference evidence="3 4" key="1">
    <citation type="journal article" date="2020" name="Nat. Commun.">
        <title>Genome of Tripterygium wilfordii and identification of cytochrome P450 involved in triptolide biosynthesis.</title>
        <authorList>
            <person name="Tu L."/>
            <person name="Su P."/>
            <person name="Zhang Z."/>
            <person name="Gao L."/>
            <person name="Wang J."/>
            <person name="Hu T."/>
            <person name="Zhou J."/>
            <person name="Zhang Y."/>
            <person name="Zhao Y."/>
            <person name="Liu Y."/>
            <person name="Song Y."/>
            <person name="Tong Y."/>
            <person name="Lu Y."/>
            <person name="Yang J."/>
            <person name="Xu C."/>
            <person name="Jia M."/>
            <person name="Peters R.J."/>
            <person name="Huang L."/>
            <person name="Gao W."/>
        </authorList>
    </citation>
    <scope>NUCLEOTIDE SEQUENCE [LARGE SCALE GENOMIC DNA]</scope>
    <source>
        <strain evidence="4">cv. XIE 37</strain>
        <tissue evidence="3">Leaf</tissue>
    </source>
</reference>
<evidence type="ECO:0000313" key="4">
    <source>
        <dbReference type="Proteomes" id="UP000593562"/>
    </source>
</evidence>
<dbReference type="FunCoup" id="A0A7J7E0Y3">
    <property type="interactions" value="385"/>
</dbReference>
<dbReference type="Pfam" id="PF03109">
    <property type="entry name" value="ABC1"/>
    <property type="match status" value="1"/>
</dbReference>
<organism evidence="3 4">
    <name type="scientific">Tripterygium wilfordii</name>
    <name type="common">Thunder God vine</name>
    <dbReference type="NCBI Taxonomy" id="458696"/>
    <lineage>
        <taxon>Eukaryota</taxon>
        <taxon>Viridiplantae</taxon>
        <taxon>Streptophyta</taxon>
        <taxon>Embryophyta</taxon>
        <taxon>Tracheophyta</taxon>
        <taxon>Spermatophyta</taxon>
        <taxon>Magnoliopsida</taxon>
        <taxon>eudicotyledons</taxon>
        <taxon>Gunneridae</taxon>
        <taxon>Pentapetalae</taxon>
        <taxon>rosids</taxon>
        <taxon>fabids</taxon>
        <taxon>Celastrales</taxon>
        <taxon>Celastraceae</taxon>
        <taxon>Tripterygium</taxon>
    </lineage>
</organism>
<keyword evidence="4" id="KW-1185">Reference proteome</keyword>
<dbReference type="PROSITE" id="PS50011">
    <property type="entry name" value="PROTEIN_KINASE_DOM"/>
    <property type="match status" value="1"/>
</dbReference>